<evidence type="ECO:0000256" key="1">
    <source>
        <dbReference type="SAM" id="MobiDB-lite"/>
    </source>
</evidence>
<dbReference type="AlphaFoldDB" id="A0A9Q3P0E2"/>
<dbReference type="EMBL" id="AVOT02052325">
    <property type="protein sequence ID" value="MBW0547263.1"/>
    <property type="molecule type" value="Genomic_DNA"/>
</dbReference>
<feature type="compositionally biased region" description="Polar residues" evidence="1">
    <location>
        <begin position="68"/>
        <end position="77"/>
    </location>
</feature>
<sequence>MEGAAPSIQEGRGPRISSSFSGIVGAFPGISKISLKGLGEDYEEEEENSWQEEESDGTEFFPAPVGESQGTECSSLS</sequence>
<feature type="region of interest" description="Disordered" evidence="1">
    <location>
        <begin position="1"/>
        <end position="20"/>
    </location>
</feature>
<feature type="region of interest" description="Disordered" evidence="1">
    <location>
        <begin position="37"/>
        <end position="77"/>
    </location>
</feature>
<name>A0A9Q3P0E2_9BASI</name>
<protein>
    <submittedName>
        <fullName evidence="2">Uncharacterized protein</fullName>
    </submittedName>
</protein>
<proteinExistence type="predicted"/>
<feature type="compositionally biased region" description="Acidic residues" evidence="1">
    <location>
        <begin position="40"/>
        <end position="57"/>
    </location>
</feature>
<gene>
    <name evidence="2" type="ORF">O181_086978</name>
</gene>
<reference evidence="2" key="1">
    <citation type="submission" date="2021-03" db="EMBL/GenBank/DDBJ databases">
        <title>Draft genome sequence of rust myrtle Austropuccinia psidii MF-1, a brazilian biotype.</title>
        <authorList>
            <person name="Quecine M.C."/>
            <person name="Pachon D.M.R."/>
            <person name="Bonatelli M.L."/>
            <person name="Correr F.H."/>
            <person name="Franceschini L.M."/>
            <person name="Leite T.F."/>
            <person name="Margarido G.R.A."/>
            <person name="Almeida C.A."/>
            <person name="Ferrarezi J.A."/>
            <person name="Labate C.A."/>
        </authorList>
    </citation>
    <scope>NUCLEOTIDE SEQUENCE</scope>
    <source>
        <strain evidence="2">MF-1</strain>
    </source>
</reference>
<evidence type="ECO:0000313" key="3">
    <source>
        <dbReference type="Proteomes" id="UP000765509"/>
    </source>
</evidence>
<organism evidence="2 3">
    <name type="scientific">Austropuccinia psidii MF-1</name>
    <dbReference type="NCBI Taxonomy" id="1389203"/>
    <lineage>
        <taxon>Eukaryota</taxon>
        <taxon>Fungi</taxon>
        <taxon>Dikarya</taxon>
        <taxon>Basidiomycota</taxon>
        <taxon>Pucciniomycotina</taxon>
        <taxon>Pucciniomycetes</taxon>
        <taxon>Pucciniales</taxon>
        <taxon>Sphaerophragmiaceae</taxon>
        <taxon>Austropuccinia</taxon>
    </lineage>
</organism>
<dbReference type="Proteomes" id="UP000765509">
    <property type="component" value="Unassembled WGS sequence"/>
</dbReference>
<evidence type="ECO:0000313" key="2">
    <source>
        <dbReference type="EMBL" id="MBW0547263.1"/>
    </source>
</evidence>
<comment type="caution">
    <text evidence="2">The sequence shown here is derived from an EMBL/GenBank/DDBJ whole genome shotgun (WGS) entry which is preliminary data.</text>
</comment>
<keyword evidence="3" id="KW-1185">Reference proteome</keyword>
<accession>A0A9Q3P0E2</accession>